<keyword evidence="11" id="KW-1185">Reference proteome</keyword>
<organism evidence="10 11">
    <name type="scientific">Arctia plantaginis</name>
    <name type="common">Wood tiger moth</name>
    <name type="synonym">Phalaena plantaginis</name>
    <dbReference type="NCBI Taxonomy" id="874455"/>
    <lineage>
        <taxon>Eukaryota</taxon>
        <taxon>Metazoa</taxon>
        <taxon>Ecdysozoa</taxon>
        <taxon>Arthropoda</taxon>
        <taxon>Hexapoda</taxon>
        <taxon>Insecta</taxon>
        <taxon>Pterygota</taxon>
        <taxon>Neoptera</taxon>
        <taxon>Endopterygota</taxon>
        <taxon>Lepidoptera</taxon>
        <taxon>Glossata</taxon>
        <taxon>Ditrysia</taxon>
        <taxon>Noctuoidea</taxon>
        <taxon>Erebidae</taxon>
        <taxon>Arctiinae</taxon>
        <taxon>Arctia</taxon>
    </lineage>
</organism>
<accession>A0A8S1BAH3</accession>
<feature type="region of interest" description="Disordered" evidence="8">
    <location>
        <begin position="1"/>
        <end position="21"/>
    </location>
</feature>
<dbReference type="OrthoDB" id="2668416at2759"/>
<dbReference type="PANTHER" id="PTHR22930:SF269">
    <property type="entry name" value="NUCLEASE HARBI1-LIKE PROTEIN"/>
    <property type="match status" value="1"/>
</dbReference>
<evidence type="ECO:0000313" key="11">
    <source>
        <dbReference type="Proteomes" id="UP000494106"/>
    </source>
</evidence>
<proteinExistence type="inferred from homology"/>
<evidence type="ECO:0000256" key="6">
    <source>
        <dbReference type="ARBA" id="ARBA00022801"/>
    </source>
</evidence>
<comment type="cofactor">
    <cofactor evidence="1">
        <name>a divalent metal cation</name>
        <dbReference type="ChEBI" id="CHEBI:60240"/>
    </cofactor>
</comment>
<comment type="caution">
    <text evidence="10">The sequence shown here is derived from an EMBL/GenBank/DDBJ whole genome shotgun (WGS) entry which is preliminary data.</text>
</comment>
<name>A0A8S1BAH3_ARCPL</name>
<dbReference type="InterPro" id="IPR045249">
    <property type="entry name" value="HARBI1-like"/>
</dbReference>
<dbReference type="GO" id="GO:0004518">
    <property type="term" value="F:nuclease activity"/>
    <property type="evidence" value="ECO:0007669"/>
    <property type="project" value="UniProtKB-KW"/>
</dbReference>
<comment type="similarity">
    <text evidence="3">Belongs to the HARBI1 family.</text>
</comment>
<evidence type="ECO:0000256" key="8">
    <source>
        <dbReference type="SAM" id="MobiDB-lite"/>
    </source>
</evidence>
<dbReference type="EMBL" id="CADEBC010000602">
    <property type="protein sequence ID" value="CAB3258809.1"/>
    <property type="molecule type" value="Genomic_DNA"/>
</dbReference>
<feature type="compositionally biased region" description="Polar residues" evidence="8">
    <location>
        <begin position="1"/>
        <end position="11"/>
    </location>
</feature>
<keyword evidence="4" id="KW-0540">Nuclease</keyword>
<evidence type="ECO:0000256" key="3">
    <source>
        <dbReference type="ARBA" id="ARBA00006958"/>
    </source>
</evidence>
<keyword evidence="6" id="KW-0378">Hydrolase</keyword>
<keyword evidence="7" id="KW-0539">Nucleus</keyword>
<dbReference type="InterPro" id="IPR027806">
    <property type="entry name" value="HARBI1_dom"/>
</dbReference>
<keyword evidence="5" id="KW-0479">Metal-binding</keyword>
<protein>
    <recommendedName>
        <fullName evidence="9">DDE Tnp4 domain-containing protein</fullName>
    </recommendedName>
</protein>
<feature type="domain" description="DDE Tnp4" evidence="9">
    <location>
        <begin position="178"/>
        <end position="314"/>
    </location>
</feature>
<gene>
    <name evidence="10" type="ORF">APLA_LOCUS16683</name>
</gene>
<dbReference type="Pfam" id="PF13359">
    <property type="entry name" value="DDE_Tnp_4"/>
    <property type="match status" value="1"/>
</dbReference>
<evidence type="ECO:0000259" key="9">
    <source>
        <dbReference type="Pfam" id="PF13359"/>
    </source>
</evidence>
<dbReference type="AlphaFoldDB" id="A0A8S1BAH3"/>
<dbReference type="PANTHER" id="PTHR22930">
    <property type="match status" value="1"/>
</dbReference>
<evidence type="ECO:0000313" key="10">
    <source>
        <dbReference type="EMBL" id="CAB3258809.1"/>
    </source>
</evidence>
<dbReference type="GO" id="GO:0046872">
    <property type="term" value="F:metal ion binding"/>
    <property type="evidence" value="ECO:0007669"/>
    <property type="project" value="UniProtKB-KW"/>
</dbReference>
<dbReference type="Proteomes" id="UP000494106">
    <property type="component" value="Unassembled WGS sequence"/>
</dbReference>
<dbReference type="GO" id="GO:0016787">
    <property type="term" value="F:hydrolase activity"/>
    <property type="evidence" value="ECO:0007669"/>
    <property type="project" value="UniProtKB-KW"/>
</dbReference>
<dbReference type="GO" id="GO:0005634">
    <property type="term" value="C:nucleus"/>
    <property type="evidence" value="ECO:0007669"/>
    <property type="project" value="UniProtKB-SubCell"/>
</dbReference>
<sequence>MDIPTSSSSGIETDVEETHRHRRRRRRAYHNILRLMVELDSHEELFESLFGLSRIDFERLQSMISGDIARNHTQFRHMNPIRSRDRLGICLRFLTSGSSFQSLGVSYNMQSAIIETIVLEVCDSILHYLQSLVMPRPTKAMWKKIAAGFKGRYQMPNCIGSLNGRFVTVMGKIDHILLSLVDSDEKFVMIDLGNYGTKASKIWDNSRMGALFARNEFDIPEDQSPGFGTDELPFVIVGGNSFVIKPYLISKYRSNALADTDANKVFNCRIDPVKLTAEAAVTRLRRRWQIVQSNIPLPVPMAKRVITTACCLENYFGSPNI</sequence>
<evidence type="ECO:0000256" key="1">
    <source>
        <dbReference type="ARBA" id="ARBA00001968"/>
    </source>
</evidence>
<evidence type="ECO:0000256" key="2">
    <source>
        <dbReference type="ARBA" id="ARBA00004123"/>
    </source>
</evidence>
<evidence type="ECO:0000256" key="7">
    <source>
        <dbReference type="ARBA" id="ARBA00023242"/>
    </source>
</evidence>
<evidence type="ECO:0000256" key="4">
    <source>
        <dbReference type="ARBA" id="ARBA00022722"/>
    </source>
</evidence>
<evidence type="ECO:0000256" key="5">
    <source>
        <dbReference type="ARBA" id="ARBA00022723"/>
    </source>
</evidence>
<reference evidence="10 11" key="1">
    <citation type="submission" date="2020-04" db="EMBL/GenBank/DDBJ databases">
        <authorList>
            <person name="Wallbank WR R."/>
            <person name="Pardo Diaz C."/>
            <person name="Kozak K."/>
            <person name="Martin S."/>
            <person name="Jiggins C."/>
            <person name="Moest M."/>
            <person name="Warren A I."/>
            <person name="Byers J.R.P. K."/>
            <person name="Montejo-Kovacevich G."/>
            <person name="Yen C E."/>
        </authorList>
    </citation>
    <scope>NUCLEOTIDE SEQUENCE [LARGE SCALE GENOMIC DNA]</scope>
</reference>
<comment type="subcellular location">
    <subcellularLocation>
        <location evidence="2">Nucleus</location>
    </subcellularLocation>
</comment>